<evidence type="ECO:0000256" key="2">
    <source>
        <dbReference type="SAM" id="Phobius"/>
    </source>
</evidence>
<dbReference type="InterPro" id="IPR002213">
    <property type="entry name" value="UDP_glucos_trans"/>
</dbReference>
<accession>E2BSF8</accession>
<dbReference type="STRING" id="610380.E2BSF8"/>
<feature type="non-terminal residue" evidence="3">
    <location>
        <position position="77"/>
    </location>
</feature>
<dbReference type="GO" id="GO:0008194">
    <property type="term" value="F:UDP-glycosyltransferase activity"/>
    <property type="evidence" value="ECO:0007669"/>
    <property type="project" value="InterPro"/>
</dbReference>
<proteinExistence type="predicted"/>
<dbReference type="Proteomes" id="UP000008237">
    <property type="component" value="Unassembled WGS sequence"/>
</dbReference>
<gene>
    <name evidence="3" type="ORF">EAI_15806</name>
</gene>
<reference evidence="3 4" key="1">
    <citation type="journal article" date="2010" name="Science">
        <title>Genomic comparison of the ants Camponotus floridanus and Harpegnathos saltator.</title>
        <authorList>
            <person name="Bonasio R."/>
            <person name="Zhang G."/>
            <person name="Ye C."/>
            <person name="Mutti N.S."/>
            <person name="Fang X."/>
            <person name="Qin N."/>
            <person name="Donahue G."/>
            <person name="Yang P."/>
            <person name="Li Q."/>
            <person name="Li C."/>
            <person name="Zhang P."/>
            <person name="Huang Z."/>
            <person name="Berger S.L."/>
            <person name="Reinberg D."/>
            <person name="Wang J."/>
            <person name="Liebig J."/>
        </authorList>
    </citation>
    <scope>NUCLEOTIDE SEQUENCE [LARGE SCALE GENOMIC DNA]</scope>
    <source>
        <strain evidence="3 4">R22 G/1</strain>
    </source>
</reference>
<keyword evidence="4" id="KW-1185">Reference proteome</keyword>
<protein>
    <submittedName>
        <fullName evidence="3">UDP-glucuronosyltransferase 2B7</fullName>
    </submittedName>
</protein>
<keyword evidence="1 3" id="KW-0808">Transferase</keyword>
<evidence type="ECO:0000313" key="3">
    <source>
        <dbReference type="EMBL" id="EFN81369.1"/>
    </source>
</evidence>
<dbReference type="Pfam" id="PF00201">
    <property type="entry name" value="UDPGT"/>
    <property type="match status" value="1"/>
</dbReference>
<organism evidence="4">
    <name type="scientific">Harpegnathos saltator</name>
    <name type="common">Jerdon's jumping ant</name>
    <dbReference type="NCBI Taxonomy" id="610380"/>
    <lineage>
        <taxon>Eukaryota</taxon>
        <taxon>Metazoa</taxon>
        <taxon>Ecdysozoa</taxon>
        <taxon>Arthropoda</taxon>
        <taxon>Hexapoda</taxon>
        <taxon>Insecta</taxon>
        <taxon>Pterygota</taxon>
        <taxon>Neoptera</taxon>
        <taxon>Endopterygota</taxon>
        <taxon>Hymenoptera</taxon>
        <taxon>Apocrita</taxon>
        <taxon>Aculeata</taxon>
        <taxon>Formicoidea</taxon>
        <taxon>Formicidae</taxon>
        <taxon>Ponerinae</taxon>
        <taxon>Ponerini</taxon>
        <taxon>Harpegnathos</taxon>
    </lineage>
</organism>
<keyword evidence="2" id="KW-1133">Transmembrane helix</keyword>
<dbReference type="OMA" id="AYDLWYR"/>
<name>E2BSF8_HARSA</name>
<feature type="transmembrane region" description="Helical" evidence="2">
    <location>
        <begin position="43"/>
        <end position="66"/>
    </location>
</feature>
<evidence type="ECO:0000313" key="4">
    <source>
        <dbReference type="Proteomes" id="UP000008237"/>
    </source>
</evidence>
<feature type="non-terminal residue" evidence="3">
    <location>
        <position position="1"/>
    </location>
</feature>
<keyword evidence="2" id="KW-0472">Membrane</keyword>
<dbReference type="InParanoid" id="E2BSF8"/>
<keyword evidence="2" id="KW-0812">Transmembrane</keyword>
<dbReference type="OrthoDB" id="5835829at2759"/>
<dbReference type="EMBL" id="GL450232">
    <property type="protein sequence ID" value="EFN81369.1"/>
    <property type="molecule type" value="Genomic_DNA"/>
</dbReference>
<sequence>DKPYDMLKHVIWWIEYVIRHRDVSHLHTSIKHDPWYERYDMDVIAVLSIVTFVILVCALVIIYKMLKITLKCFYKRK</sequence>
<evidence type="ECO:0000256" key="1">
    <source>
        <dbReference type="ARBA" id="ARBA00022679"/>
    </source>
</evidence>
<dbReference type="AlphaFoldDB" id="E2BSF8"/>